<keyword evidence="9" id="KW-0408">Iron</keyword>
<dbReference type="InterPro" id="IPR052306">
    <property type="entry name" value="CYP450_71D"/>
</dbReference>
<evidence type="ECO:0000313" key="14">
    <source>
        <dbReference type="Proteomes" id="UP000019116"/>
    </source>
</evidence>
<keyword evidence="12" id="KW-0732">Signal</keyword>
<dbReference type="Pfam" id="PF00067">
    <property type="entry name" value="p450"/>
    <property type="match status" value="2"/>
</dbReference>
<dbReference type="Gramene" id="TraesLDM3B03G01774160.1">
    <property type="protein sequence ID" value="TraesLDM3B03G01774160.1"/>
    <property type="gene ID" value="TraesLDM3B03G01774160"/>
</dbReference>
<keyword evidence="7" id="KW-1133">Transmembrane helix</keyword>
<dbReference type="InterPro" id="IPR002401">
    <property type="entry name" value="Cyt_P450_E_grp-I"/>
</dbReference>
<evidence type="ECO:0000256" key="9">
    <source>
        <dbReference type="ARBA" id="ARBA00023004"/>
    </source>
</evidence>
<keyword evidence="10" id="KW-0503">Monooxygenase</keyword>
<keyword evidence="14" id="KW-1185">Reference proteome</keyword>
<evidence type="ECO:0000256" key="12">
    <source>
        <dbReference type="SAM" id="SignalP"/>
    </source>
</evidence>
<dbReference type="GO" id="GO:0016705">
    <property type="term" value="F:oxidoreductase activity, acting on paired donors, with incorporation or reduction of molecular oxygen"/>
    <property type="evidence" value="ECO:0007669"/>
    <property type="project" value="InterPro"/>
</dbReference>
<dbReference type="InterPro" id="IPR036396">
    <property type="entry name" value="Cyt_P450_sf"/>
</dbReference>
<dbReference type="Proteomes" id="UP000019116">
    <property type="component" value="Chromosome 3B"/>
</dbReference>
<dbReference type="GO" id="GO:0016020">
    <property type="term" value="C:membrane"/>
    <property type="evidence" value="ECO:0007669"/>
    <property type="project" value="UniProtKB-SubCell"/>
</dbReference>
<evidence type="ECO:0008006" key="15">
    <source>
        <dbReference type="Google" id="ProtNLM"/>
    </source>
</evidence>
<dbReference type="SMR" id="A0A3B6G1C5"/>
<dbReference type="OMA" id="HRTAMED"/>
<keyword evidence="6" id="KW-0479">Metal-binding</keyword>
<dbReference type="GO" id="GO:0016491">
    <property type="term" value="F:oxidoreductase activity"/>
    <property type="evidence" value="ECO:0000318"/>
    <property type="project" value="GO_Central"/>
</dbReference>
<dbReference type="PANTHER" id="PTHR47953">
    <property type="entry name" value="OS08G0105600 PROTEIN"/>
    <property type="match status" value="1"/>
</dbReference>
<dbReference type="Gramene" id="TraesMAC3B03G01776310.1">
    <property type="protein sequence ID" value="TraesMAC3B03G01776310.1"/>
    <property type="gene ID" value="TraesMAC3B03G01776310"/>
</dbReference>
<protein>
    <recommendedName>
        <fullName evidence="15">Cytochrome P450</fullName>
    </recommendedName>
</protein>
<dbReference type="Gramene" id="TraesJUL3B03G01791670.1">
    <property type="protein sequence ID" value="TraesJUL3B03G01791670.1"/>
    <property type="gene ID" value="TraesJUL3B03G01791670"/>
</dbReference>
<evidence type="ECO:0000256" key="8">
    <source>
        <dbReference type="ARBA" id="ARBA00023002"/>
    </source>
</evidence>
<dbReference type="PANTHER" id="PTHR47953:SF19">
    <property type="entry name" value="OS06G0641600 PROTEIN"/>
    <property type="match status" value="1"/>
</dbReference>
<evidence type="ECO:0000256" key="7">
    <source>
        <dbReference type="ARBA" id="ARBA00022989"/>
    </source>
</evidence>
<sequence length="351" mass="39907">MHRLARRHGPVMLLRLGHVPTLVLSSAEAAREVMKVNDAAFTDRPVYATTHIFTYDGEDISFARHSSRYWKSIRKLCAVELLSPRRVRSFCRVQEEEAVMMNDVVMRASVDDRCTQQGAYLRELDKVLDLMSGFNLIDLFPTSCLARAIGGQALRATWEVHRRIHSIMDAMISDHRTAMEDEEDNDVGREQRGDILTTLLYFQRDNEIGGVALTNENMSDILFDLFAVGSETTATTTIWAMSELMRSPHIMAATQSEVRGVLHGKTEVTEADIDGLLHYLQMVIKETFRDENSWTNASEFMPKRFDDEKVDYGGTDFRFLPGSTGRRMCPGMMFGVSNIEMALVSLLYHFD</sequence>
<evidence type="ECO:0000256" key="11">
    <source>
        <dbReference type="ARBA" id="ARBA00023136"/>
    </source>
</evidence>
<evidence type="ECO:0000313" key="13">
    <source>
        <dbReference type="EnsemblPlants" id="TraesCS3B02G560900.1"/>
    </source>
</evidence>
<comment type="cofactor">
    <cofactor evidence="1">
        <name>heme</name>
        <dbReference type="ChEBI" id="CHEBI:30413"/>
    </cofactor>
</comment>
<dbReference type="Gramene" id="TraesCS3B03G1400600.1">
    <property type="protein sequence ID" value="TraesCS3B03G1400600.1.CDS"/>
    <property type="gene ID" value="TraesCS3B03G1400600"/>
</dbReference>
<dbReference type="PRINTS" id="PR00463">
    <property type="entry name" value="EP450I"/>
</dbReference>
<dbReference type="EnsemblPlants" id="TraesCS3B02G560900.1">
    <property type="protein sequence ID" value="TraesCS3B02G560900.1"/>
    <property type="gene ID" value="TraesCS3B02G560900"/>
</dbReference>
<dbReference type="Gramene" id="TraesJAG3B03G01783990.1">
    <property type="protein sequence ID" value="TraesJAG3B03G01783990.1"/>
    <property type="gene ID" value="TraesJAG3B03G01783990"/>
</dbReference>
<comment type="subcellular location">
    <subcellularLocation>
        <location evidence="2">Membrane</location>
        <topology evidence="2">Single-pass membrane protein</topology>
    </subcellularLocation>
</comment>
<evidence type="ECO:0000256" key="10">
    <source>
        <dbReference type="ARBA" id="ARBA00023033"/>
    </source>
</evidence>
<accession>A0A3B6G1C5</accession>
<dbReference type="GO" id="GO:0020037">
    <property type="term" value="F:heme binding"/>
    <property type="evidence" value="ECO:0007669"/>
    <property type="project" value="InterPro"/>
</dbReference>
<dbReference type="Gramene" id="TraesARI3B03G01806870.1">
    <property type="protein sequence ID" value="TraesARI3B03G01806870.1"/>
    <property type="gene ID" value="TraesARI3B03G01806870"/>
</dbReference>
<dbReference type="AlphaFoldDB" id="A0A3B6G1C5"/>
<keyword evidence="4" id="KW-0349">Heme</keyword>
<dbReference type="Gramene" id="TraesSYM3B03G01799990.1">
    <property type="protein sequence ID" value="TraesSYM3B03G01799990.1"/>
    <property type="gene ID" value="TraesSYM3B03G01799990"/>
</dbReference>
<keyword evidence="11" id="KW-0472">Membrane</keyword>
<evidence type="ECO:0000256" key="4">
    <source>
        <dbReference type="ARBA" id="ARBA00022617"/>
    </source>
</evidence>
<feature type="chain" id="PRO_5017374516" description="Cytochrome P450" evidence="12">
    <location>
        <begin position="30"/>
        <end position="351"/>
    </location>
</feature>
<name>A0A3B6G1C5_WHEAT</name>
<keyword evidence="5" id="KW-0812">Transmembrane</keyword>
<dbReference type="SUPFAM" id="SSF48264">
    <property type="entry name" value="Cytochrome P450"/>
    <property type="match status" value="1"/>
</dbReference>
<dbReference type="GO" id="GO:0004497">
    <property type="term" value="F:monooxygenase activity"/>
    <property type="evidence" value="ECO:0007669"/>
    <property type="project" value="UniProtKB-KW"/>
</dbReference>
<evidence type="ECO:0000256" key="5">
    <source>
        <dbReference type="ARBA" id="ARBA00022692"/>
    </source>
</evidence>
<proteinExistence type="inferred from homology"/>
<evidence type="ECO:0000256" key="3">
    <source>
        <dbReference type="ARBA" id="ARBA00010617"/>
    </source>
</evidence>
<dbReference type="Gene3D" id="1.10.630.10">
    <property type="entry name" value="Cytochrome P450"/>
    <property type="match status" value="2"/>
</dbReference>
<comment type="similarity">
    <text evidence="3">Belongs to the cytochrome P450 family.</text>
</comment>
<evidence type="ECO:0000256" key="6">
    <source>
        <dbReference type="ARBA" id="ARBA00022723"/>
    </source>
</evidence>
<dbReference type="STRING" id="4565.A0A3B6G1C5"/>
<reference evidence="13" key="2">
    <citation type="submission" date="2018-10" db="UniProtKB">
        <authorList>
            <consortium name="EnsemblPlants"/>
        </authorList>
    </citation>
    <scope>IDENTIFICATION</scope>
</reference>
<dbReference type="InterPro" id="IPR001128">
    <property type="entry name" value="Cyt_P450"/>
</dbReference>
<reference evidence="13" key="1">
    <citation type="submission" date="2018-08" db="EMBL/GenBank/DDBJ databases">
        <authorList>
            <person name="Rossello M."/>
        </authorList>
    </citation>
    <scope>NUCLEOTIDE SEQUENCE [LARGE SCALE GENOMIC DNA]</scope>
    <source>
        <strain evidence="13">cv. Chinese Spring</strain>
    </source>
</reference>
<dbReference type="Gramene" id="TraesNOR3B03G01801240.1">
    <property type="protein sequence ID" value="TraesNOR3B03G01801240.1"/>
    <property type="gene ID" value="TraesNOR3B03G01801240"/>
</dbReference>
<dbReference type="Gramene" id="TraesCS3B02G560900.1">
    <property type="protein sequence ID" value="TraesCS3B02G560900.1"/>
    <property type="gene ID" value="TraesCS3B02G560900"/>
</dbReference>
<keyword evidence="8" id="KW-0560">Oxidoreductase</keyword>
<organism evidence="13">
    <name type="scientific">Triticum aestivum</name>
    <name type="common">Wheat</name>
    <dbReference type="NCBI Taxonomy" id="4565"/>
    <lineage>
        <taxon>Eukaryota</taxon>
        <taxon>Viridiplantae</taxon>
        <taxon>Streptophyta</taxon>
        <taxon>Embryophyta</taxon>
        <taxon>Tracheophyta</taxon>
        <taxon>Spermatophyta</taxon>
        <taxon>Magnoliopsida</taxon>
        <taxon>Liliopsida</taxon>
        <taxon>Poales</taxon>
        <taxon>Poaceae</taxon>
        <taxon>BOP clade</taxon>
        <taxon>Pooideae</taxon>
        <taxon>Triticodae</taxon>
        <taxon>Triticeae</taxon>
        <taxon>Triticinae</taxon>
        <taxon>Triticum</taxon>
    </lineage>
</organism>
<dbReference type="Gramene" id="TraesKAR3B01G0537910.1">
    <property type="protein sequence ID" value="cds.TraesKAR3B01G0537910.1"/>
    <property type="gene ID" value="TraesKAR3B01G0537910"/>
</dbReference>
<dbReference type="GO" id="GO:0005506">
    <property type="term" value="F:iron ion binding"/>
    <property type="evidence" value="ECO:0007669"/>
    <property type="project" value="InterPro"/>
</dbReference>
<evidence type="ECO:0000256" key="2">
    <source>
        <dbReference type="ARBA" id="ARBA00004167"/>
    </source>
</evidence>
<feature type="signal peptide" evidence="12">
    <location>
        <begin position="1"/>
        <end position="29"/>
    </location>
</feature>
<evidence type="ECO:0000256" key="1">
    <source>
        <dbReference type="ARBA" id="ARBA00001971"/>
    </source>
</evidence>